<reference evidence="11 13" key="1">
    <citation type="submission" date="2015-02" db="EMBL/GenBank/DDBJ databases">
        <authorList>
            <person name="Chooi Y.-H."/>
        </authorList>
    </citation>
    <scope>NUCLEOTIDE SEQUENCE [LARGE SCALE GENOMIC DNA]</scope>
    <source>
        <strain evidence="11">E3</strain>
    </source>
</reference>
<proteinExistence type="predicted"/>
<dbReference type="PROSITE" id="PS50082">
    <property type="entry name" value="WD_REPEATS_2"/>
    <property type="match status" value="4"/>
</dbReference>
<evidence type="ECO:0000313" key="14">
    <source>
        <dbReference type="Proteomes" id="UP000290189"/>
    </source>
</evidence>
<dbReference type="GO" id="GO:0000398">
    <property type="term" value="P:mRNA splicing, via spliceosome"/>
    <property type="evidence" value="ECO:0007669"/>
    <property type="project" value="InterPro"/>
</dbReference>
<dbReference type="InterPro" id="IPR015943">
    <property type="entry name" value="WD40/YVTN_repeat-like_dom_sf"/>
</dbReference>
<dbReference type="SMART" id="SM00320">
    <property type="entry name" value="WD40"/>
    <property type="match status" value="6"/>
</dbReference>
<dbReference type="GO" id="GO:0003729">
    <property type="term" value="F:mRNA binding"/>
    <property type="evidence" value="ECO:0007669"/>
    <property type="project" value="TreeGrafter"/>
</dbReference>
<evidence type="ECO:0000256" key="7">
    <source>
        <dbReference type="ARBA" id="ARBA00023242"/>
    </source>
</evidence>
<keyword evidence="13" id="KW-1185">Reference proteome</keyword>
<dbReference type="EMBL" id="OVEO01000009">
    <property type="protein sequence ID" value="SPQ98472.1"/>
    <property type="molecule type" value="Genomic_DNA"/>
</dbReference>
<feature type="compositionally biased region" description="Low complexity" evidence="10">
    <location>
        <begin position="1"/>
        <end position="20"/>
    </location>
</feature>
<evidence type="ECO:0000256" key="8">
    <source>
        <dbReference type="ARBA" id="ARBA00068146"/>
    </source>
</evidence>
<feature type="compositionally biased region" description="Acidic residues" evidence="10">
    <location>
        <begin position="146"/>
        <end position="157"/>
    </location>
</feature>
<accession>A0A0G4J081</accession>
<comment type="subcellular location">
    <subcellularLocation>
        <location evidence="1">Nucleus</location>
    </subcellularLocation>
</comment>
<evidence type="ECO:0000256" key="9">
    <source>
        <dbReference type="PROSITE-ProRule" id="PRU00221"/>
    </source>
</evidence>
<dbReference type="InterPro" id="IPR020472">
    <property type="entry name" value="WD40_PAC1"/>
</dbReference>
<evidence type="ECO:0000313" key="13">
    <source>
        <dbReference type="Proteomes" id="UP000039324"/>
    </source>
</evidence>
<dbReference type="AlphaFoldDB" id="A0A0G4J081"/>
<keyword evidence="7" id="KW-0539">Nucleus</keyword>
<evidence type="ECO:0000256" key="5">
    <source>
        <dbReference type="ARBA" id="ARBA00022737"/>
    </source>
</evidence>
<evidence type="ECO:0000256" key="10">
    <source>
        <dbReference type="SAM" id="MobiDB-lite"/>
    </source>
</evidence>
<keyword evidence="5" id="KW-0677">Repeat</keyword>
<dbReference type="FunFam" id="2.130.10.10:FF:000034">
    <property type="entry name" value="Pre-mRNA-processing factor 17, putative"/>
    <property type="match status" value="1"/>
</dbReference>
<dbReference type="Gene3D" id="2.130.10.10">
    <property type="entry name" value="YVTN repeat-like/Quinoprotein amine dehydrogenase"/>
    <property type="match status" value="1"/>
</dbReference>
<dbReference type="Pfam" id="PF00400">
    <property type="entry name" value="WD40"/>
    <property type="match status" value="5"/>
</dbReference>
<evidence type="ECO:0000256" key="1">
    <source>
        <dbReference type="ARBA" id="ARBA00004123"/>
    </source>
</evidence>
<evidence type="ECO:0000256" key="4">
    <source>
        <dbReference type="ARBA" id="ARBA00022728"/>
    </source>
</evidence>
<keyword evidence="6" id="KW-0508">mRNA splicing</keyword>
<protein>
    <recommendedName>
        <fullName evidence="8">Pre-mRNA-processing factor 17</fullName>
    </recommendedName>
</protein>
<evidence type="ECO:0000313" key="12">
    <source>
        <dbReference type="EMBL" id="SPQ98472.1"/>
    </source>
</evidence>
<keyword evidence="4" id="KW-0747">Spliceosome</keyword>
<feature type="repeat" description="WD" evidence="9">
    <location>
        <begin position="270"/>
        <end position="311"/>
    </location>
</feature>
<dbReference type="OMA" id="AMWDVEA"/>
<dbReference type="PANTHER" id="PTHR43979:SF1">
    <property type="entry name" value="PRE-MRNA-PROCESSING FACTOR 17"/>
    <property type="match status" value="1"/>
</dbReference>
<dbReference type="Proteomes" id="UP000039324">
    <property type="component" value="Unassembled WGS sequence"/>
</dbReference>
<feature type="repeat" description="WD" evidence="9">
    <location>
        <begin position="492"/>
        <end position="530"/>
    </location>
</feature>
<dbReference type="PROSITE" id="PS50294">
    <property type="entry name" value="WD_REPEATS_REGION"/>
    <property type="match status" value="3"/>
</dbReference>
<feature type="region of interest" description="Disordered" evidence="10">
    <location>
        <begin position="111"/>
        <end position="192"/>
    </location>
</feature>
<keyword evidence="12" id="KW-0496">Mitochondrion</keyword>
<dbReference type="PANTHER" id="PTHR43979">
    <property type="entry name" value="PRE-MRNA-PROCESSING FACTOR 17"/>
    <property type="match status" value="1"/>
</dbReference>
<evidence type="ECO:0000256" key="6">
    <source>
        <dbReference type="ARBA" id="ARBA00023187"/>
    </source>
</evidence>
<dbReference type="PRINTS" id="PR00320">
    <property type="entry name" value="GPROTEINBRPT"/>
</dbReference>
<evidence type="ECO:0000256" key="3">
    <source>
        <dbReference type="ARBA" id="ARBA00022664"/>
    </source>
</evidence>
<dbReference type="CDD" id="cd00200">
    <property type="entry name" value="WD40"/>
    <property type="match status" value="1"/>
</dbReference>
<feature type="compositionally biased region" description="Basic residues" evidence="10">
    <location>
        <begin position="114"/>
        <end position="125"/>
    </location>
</feature>
<evidence type="ECO:0000313" key="11">
    <source>
        <dbReference type="EMBL" id="CEP01038.1"/>
    </source>
</evidence>
<reference evidence="12 14" key="2">
    <citation type="submission" date="2018-03" db="EMBL/GenBank/DDBJ databases">
        <authorList>
            <person name="Fogelqvist J."/>
        </authorList>
    </citation>
    <scope>NUCLEOTIDE SEQUENCE [LARGE SCALE GENOMIC DNA]</scope>
</reference>
<keyword evidence="2 9" id="KW-0853">WD repeat</keyword>
<evidence type="ECO:0000256" key="2">
    <source>
        <dbReference type="ARBA" id="ARBA00022574"/>
    </source>
</evidence>
<dbReference type="GO" id="GO:0071013">
    <property type="term" value="C:catalytic step 2 spliceosome"/>
    <property type="evidence" value="ECO:0007669"/>
    <property type="project" value="InterPro"/>
</dbReference>
<dbReference type="Proteomes" id="UP000290189">
    <property type="component" value="Unassembled WGS sequence"/>
</dbReference>
<dbReference type="EMBL" id="CDSF01000107">
    <property type="protein sequence ID" value="CEP01038.1"/>
    <property type="molecule type" value="Genomic_DNA"/>
</dbReference>
<name>A0A0G4J081_PLABS</name>
<organism evidence="11 13">
    <name type="scientific">Plasmodiophora brassicae</name>
    <name type="common">Clubroot disease agent</name>
    <dbReference type="NCBI Taxonomy" id="37360"/>
    <lineage>
        <taxon>Eukaryota</taxon>
        <taxon>Sar</taxon>
        <taxon>Rhizaria</taxon>
        <taxon>Endomyxa</taxon>
        <taxon>Phytomyxea</taxon>
        <taxon>Plasmodiophorida</taxon>
        <taxon>Plasmodiophoridae</taxon>
        <taxon>Plasmodiophora</taxon>
    </lineage>
</organism>
<dbReference type="PROSITE" id="PS00678">
    <property type="entry name" value="WD_REPEATS_1"/>
    <property type="match status" value="2"/>
</dbReference>
<dbReference type="SUPFAM" id="SSF50978">
    <property type="entry name" value="WD40 repeat-like"/>
    <property type="match status" value="1"/>
</dbReference>
<feature type="region of interest" description="Disordered" evidence="10">
    <location>
        <begin position="1"/>
        <end position="34"/>
    </location>
</feature>
<dbReference type="InterPro" id="IPR019775">
    <property type="entry name" value="WD40_repeat_CS"/>
</dbReference>
<dbReference type="InterPro" id="IPR036322">
    <property type="entry name" value="WD40_repeat_dom_sf"/>
</dbReference>
<dbReference type="OrthoDB" id="10257301at2759"/>
<gene>
    <name evidence="11" type="ORF">PBRA_008350</name>
    <name evidence="12" type="ORF">PLBR_LOCUS5687</name>
</gene>
<dbReference type="STRING" id="37360.A0A0G4J081"/>
<keyword evidence="3" id="KW-0507">mRNA processing</keyword>
<dbReference type="InterPro" id="IPR001680">
    <property type="entry name" value="WD40_rpt"/>
</dbReference>
<sequence>MIVSGSYASDSSDGDGAAPPADLPRATTTTMSVSREIPAQVDRAVVGLVPATARRVEYNVEADLMYAPTYGPEHPLTGSAEPRSAVRNTLTGYVESAHISDVQFDEEYHAALQPRRRGRKRKAGRPGKFTSPWAPTDQEAQKVADGDDESEADEPAEEADRPATDSSGGGVVADEPEVEKGQERTILHGASSPYDYQGRTYMWRPSGLKPSPTPVSYIPEKKIHTYSGHSKGVNCIRFIPFSGHLLLSASMDHKVKLWDVYNERRPLRTFLGHSKPVRKVSFNNRGDRFLSTSYDGYVKLWDTETGQCLQRFTLGKTPFCAEFHPWDSKQHEFLVGQSDKKIIQWDCRASDTVPAQTYDEHLGAVNAILFVDEGRRFVSTADDKKMLIWEYGIPVVIKHIAEPELHSMPVLVMHPSNAFFAAQSMDNQILIVSVKDRFKLNRKKCFTGHQVAGYAAGMAFSPDGRWLCSGDGSGRTFFWDFKTTRVLERIQTNAKDQIVMDVQWHPVEPSRVATCSWDSTITLWDGAKNK</sequence>
<feature type="repeat" description="WD" evidence="9">
    <location>
        <begin position="226"/>
        <end position="268"/>
    </location>
</feature>
<dbReference type="InterPro" id="IPR032847">
    <property type="entry name" value="PRPF17"/>
</dbReference>
<geneLocation type="mitochondrion" evidence="12"/>
<feature type="repeat" description="WD" evidence="9">
    <location>
        <begin position="358"/>
        <end position="390"/>
    </location>
</feature>